<organism evidence="17 18">
    <name type="scientific">Thermosulfidibacter takaii (strain DSM 17441 / JCM 13301 / NBRC 103674 / ABI70S6)</name>
    <dbReference type="NCBI Taxonomy" id="1298851"/>
    <lineage>
        <taxon>Bacteria</taxon>
        <taxon>Pseudomonadati</taxon>
        <taxon>Thermosulfidibacterota</taxon>
        <taxon>Thermosulfidibacteria</taxon>
        <taxon>Thermosulfidibacterales</taxon>
        <taxon>Thermosulfidibacteraceae</taxon>
    </lineage>
</organism>
<evidence type="ECO:0000256" key="4">
    <source>
        <dbReference type="ARBA" id="ARBA00004922"/>
    </source>
</evidence>
<feature type="transmembrane region" description="Helical" evidence="14">
    <location>
        <begin position="239"/>
        <end position="262"/>
    </location>
</feature>
<feature type="domain" description="Oligosaccharyl transferase STT3 N-terminal" evidence="15">
    <location>
        <begin position="85"/>
        <end position="319"/>
    </location>
</feature>
<dbReference type="Pfam" id="PF02516">
    <property type="entry name" value="STT3"/>
    <property type="match status" value="1"/>
</dbReference>
<dbReference type="GO" id="GO:0012505">
    <property type="term" value="C:endomembrane system"/>
    <property type="evidence" value="ECO:0007669"/>
    <property type="project" value="UniProtKB-SubCell"/>
</dbReference>
<dbReference type="UniPathway" id="UPA00378"/>
<protein>
    <submittedName>
        <fullName evidence="17">Dolichyl-diphosphooligosaccharide--protein glycosyltransferase</fullName>
        <ecNumber evidence="17">2.4.99.18</ecNumber>
    </submittedName>
</protein>
<sequence length="669" mass="76611">MNRVFPRLLLLFIIVAPMVVGAYIRLDDLKVWDANKQVFYFKDRPLFTSYDAFIFARYGKEFFEGKYRAGGKDPLRFVPDNYLTDNVTYPKIVPMSSFWAGLLAKLFNTHIENVDKYFTPLLSVLFVMPLVLFFWNIELPIAGFCGALVGSLSFIYLIRTSILRFDTDSLNLFFPLAIAYFLYLSLASEGKRQWVYLLLAGVCGQLYYWWYAHPGIILVLLFLYWLLAFAQGKFNKLGFGLSLLFFNPLVIGVGILNLAHLIQGYLISYFQPVVEGGFPNVQMSISELRHYDIVMIARTTCGNIIVFVVGLAFALLMFWKRVKDLLLLFPIFLIGLMALKGGNRFGMYLAPFIGAGVGYFFDETLAIVKRRGKEKFTGYPVKFLLIVVLGVILSFANKSAFSFTAYPRITPQLFGDFLKLREVTSEDAWIWTWWDYGYAIQYLSERGVFHDGGSQNSPKTYFVATTFSTSDPALANRVIKAIANIGVTGIKRMLEEDKKDPQQIRDEVFSGKYSAKLKHPVFWAFTQDLVGKFMWINYFGTWDFSAKKGLRRAIVPLSNCSSQAGGNVIVCAQGVFDIKNGYLIVGNKKVLLKSFVIRGKSQTIKKNYHDAGYYLEGVETPRGLLLYVTTEQPFNSMFNQMYILRNYDKRYFELVYDDFPTMVLYKVKD</sequence>
<evidence type="ECO:0000256" key="14">
    <source>
        <dbReference type="SAM" id="Phobius"/>
    </source>
</evidence>
<evidence type="ECO:0000256" key="1">
    <source>
        <dbReference type="ARBA" id="ARBA00001936"/>
    </source>
</evidence>
<evidence type="ECO:0000256" key="7">
    <source>
        <dbReference type="ARBA" id="ARBA00022679"/>
    </source>
</evidence>
<feature type="transmembrane region" description="Helical" evidence="14">
    <location>
        <begin position="325"/>
        <end position="342"/>
    </location>
</feature>
<feature type="transmembrane region" description="Helical" evidence="14">
    <location>
        <begin position="170"/>
        <end position="188"/>
    </location>
</feature>
<dbReference type="Pfam" id="PF21436">
    <property type="entry name" value="STT3-PglB_core"/>
    <property type="match status" value="1"/>
</dbReference>
<dbReference type="GO" id="GO:0016020">
    <property type="term" value="C:membrane"/>
    <property type="evidence" value="ECO:0007669"/>
    <property type="project" value="InterPro"/>
</dbReference>
<evidence type="ECO:0000256" key="12">
    <source>
        <dbReference type="ARBA" id="ARBA00023136"/>
    </source>
</evidence>
<dbReference type="KEGG" id="ttk:TST_1762"/>
<dbReference type="InterPro" id="IPR003674">
    <property type="entry name" value="Oligo_trans_STT3"/>
</dbReference>
<dbReference type="PANTHER" id="PTHR13872">
    <property type="entry name" value="DOLICHYL-DIPHOSPHOOLIGOSACCHARIDE--PROTEIN GLYCOSYLTRANSFERASE SUBUNIT"/>
    <property type="match status" value="1"/>
</dbReference>
<dbReference type="PANTHER" id="PTHR13872:SF1">
    <property type="entry name" value="DOLICHYL-DIPHOSPHOOLIGOSACCHARIDE--PROTEIN GLYCOSYLTRANSFERASE SUBUNIT STT3B"/>
    <property type="match status" value="1"/>
</dbReference>
<evidence type="ECO:0000259" key="16">
    <source>
        <dbReference type="Pfam" id="PF21436"/>
    </source>
</evidence>
<evidence type="ECO:0000256" key="11">
    <source>
        <dbReference type="ARBA" id="ARBA00022989"/>
    </source>
</evidence>
<dbReference type="EMBL" id="AP013035">
    <property type="protein sequence ID" value="BAT72546.1"/>
    <property type="molecule type" value="Genomic_DNA"/>
</dbReference>
<evidence type="ECO:0000256" key="10">
    <source>
        <dbReference type="ARBA" id="ARBA00022842"/>
    </source>
</evidence>
<comment type="subcellular location">
    <subcellularLocation>
        <location evidence="3">Endomembrane system</location>
        <topology evidence="3">Multi-pass membrane protein</topology>
    </subcellularLocation>
</comment>
<dbReference type="Proteomes" id="UP000063234">
    <property type="component" value="Chromosome"/>
</dbReference>
<evidence type="ECO:0000256" key="5">
    <source>
        <dbReference type="ARBA" id="ARBA00010810"/>
    </source>
</evidence>
<keyword evidence="12 14" id="KW-0472">Membrane</keyword>
<keyword evidence="13" id="KW-0464">Manganese</keyword>
<evidence type="ECO:0000256" key="3">
    <source>
        <dbReference type="ARBA" id="ARBA00004127"/>
    </source>
</evidence>
<evidence type="ECO:0000256" key="9">
    <source>
        <dbReference type="ARBA" id="ARBA00022723"/>
    </source>
</evidence>
<feature type="transmembrane region" description="Helical" evidence="14">
    <location>
        <begin position="208"/>
        <end position="227"/>
    </location>
</feature>
<feature type="transmembrane region" description="Helical" evidence="14">
    <location>
        <begin position="141"/>
        <end position="158"/>
    </location>
</feature>
<name>A0A0S3QW39_THET7</name>
<dbReference type="InterPro" id="IPR048307">
    <property type="entry name" value="STT3_N"/>
</dbReference>
<dbReference type="PATRIC" id="fig|1298851.3.peg.1841"/>
<keyword evidence="8 14" id="KW-0812">Transmembrane</keyword>
<proteinExistence type="inferred from homology"/>
<feature type="transmembrane region" description="Helical" evidence="14">
    <location>
        <begin position="348"/>
        <end position="367"/>
    </location>
</feature>
<keyword evidence="10" id="KW-0460">Magnesium</keyword>
<keyword evidence="7 17" id="KW-0808">Transferase</keyword>
<comment type="similarity">
    <text evidence="5">Belongs to the STT3 family.</text>
</comment>
<dbReference type="Gene3D" id="3.40.1380.40">
    <property type="match status" value="1"/>
</dbReference>
<evidence type="ECO:0000256" key="2">
    <source>
        <dbReference type="ARBA" id="ARBA00001946"/>
    </source>
</evidence>
<feature type="transmembrane region" description="Helical" evidence="14">
    <location>
        <begin position="117"/>
        <end position="135"/>
    </location>
</feature>
<feature type="transmembrane region" description="Helical" evidence="14">
    <location>
        <begin position="379"/>
        <end position="396"/>
    </location>
</feature>
<keyword evidence="9" id="KW-0479">Metal-binding</keyword>
<comment type="cofactor">
    <cofactor evidence="1">
        <name>Mn(2+)</name>
        <dbReference type="ChEBI" id="CHEBI:29035"/>
    </cofactor>
</comment>
<feature type="domain" description="STT3/PglB/AglB core" evidence="16">
    <location>
        <begin position="428"/>
        <end position="544"/>
    </location>
</feature>
<evidence type="ECO:0000256" key="8">
    <source>
        <dbReference type="ARBA" id="ARBA00022692"/>
    </source>
</evidence>
<evidence type="ECO:0000259" key="15">
    <source>
        <dbReference type="Pfam" id="PF02516"/>
    </source>
</evidence>
<dbReference type="STRING" id="1298851.TST_1762"/>
<keyword evidence="11 14" id="KW-1133">Transmembrane helix</keyword>
<comment type="cofactor">
    <cofactor evidence="2">
        <name>Mg(2+)</name>
        <dbReference type="ChEBI" id="CHEBI:18420"/>
    </cofactor>
</comment>
<dbReference type="EC" id="2.4.99.18" evidence="17"/>
<evidence type="ECO:0000313" key="18">
    <source>
        <dbReference type="Proteomes" id="UP000063234"/>
    </source>
</evidence>
<keyword evidence="6 17" id="KW-0328">Glycosyltransferase</keyword>
<accession>A0A0S3QW39</accession>
<feature type="transmembrane region" description="Helical" evidence="14">
    <location>
        <begin position="293"/>
        <end position="318"/>
    </location>
</feature>
<evidence type="ECO:0000256" key="13">
    <source>
        <dbReference type="ARBA" id="ARBA00023211"/>
    </source>
</evidence>
<dbReference type="GO" id="GO:0046872">
    <property type="term" value="F:metal ion binding"/>
    <property type="evidence" value="ECO:0007669"/>
    <property type="project" value="UniProtKB-KW"/>
</dbReference>
<gene>
    <name evidence="17" type="primary">pglB</name>
    <name evidence="17" type="ORF">TST_1762</name>
</gene>
<keyword evidence="18" id="KW-1185">Reference proteome</keyword>
<dbReference type="GO" id="GO:0004579">
    <property type="term" value="F:dolichyl-diphosphooligosaccharide-protein glycotransferase activity"/>
    <property type="evidence" value="ECO:0007669"/>
    <property type="project" value="UniProtKB-EC"/>
</dbReference>
<dbReference type="RefSeq" id="WP_068550707.1">
    <property type="nucleotide sequence ID" value="NZ_AP013035.1"/>
</dbReference>
<reference evidence="18" key="1">
    <citation type="journal article" date="2018" name="Science">
        <title>A primordial and reversible TCA cycle in a facultatively chemolithoautotrophic thermophile.</title>
        <authorList>
            <person name="Nunoura T."/>
            <person name="Chikaraishi Y."/>
            <person name="Izaki R."/>
            <person name="Suwa T."/>
            <person name="Sato T."/>
            <person name="Harada T."/>
            <person name="Mori K."/>
            <person name="Kato Y."/>
            <person name="Miyazaki M."/>
            <person name="Shimamura S."/>
            <person name="Yanagawa K."/>
            <person name="Shuto A."/>
            <person name="Ohkouchi N."/>
            <person name="Fujita N."/>
            <person name="Takaki Y."/>
            <person name="Atomi H."/>
            <person name="Takai K."/>
        </authorList>
    </citation>
    <scope>NUCLEOTIDE SEQUENCE [LARGE SCALE GENOMIC DNA]</scope>
    <source>
        <strain evidence="18">DSM 17441 / JCM 13301 / NBRC 103674 / ABI70S6</strain>
    </source>
</reference>
<comment type="pathway">
    <text evidence="4">Protein modification; protein glycosylation.</text>
</comment>
<dbReference type="AlphaFoldDB" id="A0A0S3QW39"/>
<dbReference type="InterPro" id="IPR048999">
    <property type="entry name" value="STT3-PglB_core"/>
</dbReference>
<evidence type="ECO:0000256" key="6">
    <source>
        <dbReference type="ARBA" id="ARBA00022676"/>
    </source>
</evidence>
<evidence type="ECO:0000313" key="17">
    <source>
        <dbReference type="EMBL" id="BAT72546.1"/>
    </source>
</evidence>
<dbReference type="OrthoDB" id="9796223at2"/>